<dbReference type="Pfam" id="PF08401">
    <property type="entry name" value="ArdcN"/>
    <property type="match status" value="1"/>
</dbReference>
<sequence>MANYQKKKASPEEIAKRIDGVWEASCEQLYQSFIDDKSTTNHAPNQIPQIHIPINPSTGKHFHGINRKLLANASKNEIDSKGSTQWDNRYLGFAQAKAMGLKMKKGSKGIPVLVYQTHKEAKEIDPKSGKEQKSLVKLARPYRSYHTVFAMNCFENAPPMPSLDLFLKKQSPFSEINNLEKFIENTAKALNVTLKTSIADKAFYSAENSEVHLPNKNLFENPLSYYTVACHELGHASNILPELYRGETGKTPATYAKEELVAEFTAHNIMQKLHIQAPTKLDSQYLKLYISQCDNPKEDLINALFTSEKISNRLIELSGMQPEIKIYNELVEDIQKTHFELACENILSANQKEIEIKDNVSISL</sequence>
<dbReference type="Proteomes" id="UP000726136">
    <property type="component" value="Unassembled WGS sequence"/>
</dbReference>
<feature type="domain" description="N-terminal" evidence="1">
    <location>
        <begin position="50"/>
        <end position="149"/>
    </location>
</feature>
<dbReference type="RefSeq" id="WP_194663896.1">
    <property type="nucleotide sequence ID" value="NZ_RDPI01000019.1"/>
</dbReference>
<dbReference type="Pfam" id="PF18818">
    <property type="entry name" value="MPTase-PolyVal"/>
    <property type="match status" value="1"/>
</dbReference>
<protein>
    <submittedName>
        <fullName evidence="3">DUF1738 domain-containing protein</fullName>
    </submittedName>
</protein>
<feature type="domain" description="Polyvalent protein metallopeptidase" evidence="2">
    <location>
        <begin position="184"/>
        <end position="301"/>
    </location>
</feature>
<organism evidence="3 4">
    <name type="scientific">Vibrio anguillarum</name>
    <name type="common">Listonella anguillarum</name>
    <dbReference type="NCBI Taxonomy" id="55601"/>
    <lineage>
        <taxon>Bacteria</taxon>
        <taxon>Pseudomonadati</taxon>
        <taxon>Pseudomonadota</taxon>
        <taxon>Gammaproteobacteria</taxon>
        <taxon>Vibrionales</taxon>
        <taxon>Vibrionaceae</taxon>
        <taxon>Vibrio</taxon>
    </lineage>
</organism>
<gene>
    <name evidence="3" type="ORF">EAY46_15315</name>
</gene>
<proteinExistence type="predicted"/>
<reference evidence="3 4" key="1">
    <citation type="journal article" date="2021" name="PeerJ">
        <title>Analysis of 44 Vibrio anguillarum genomes reveals high genetic diversity.</title>
        <authorList>
            <person name="Hansen M.J."/>
            <person name="Dalsgaard I."/>
        </authorList>
    </citation>
    <scope>NUCLEOTIDE SEQUENCE [LARGE SCALE GENOMIC DNA]</scope>
    <source>
        <strain evidence="3 4">040915-1/1B</strain>
    </source>
</reference>
<evidence type="ECO:0000313" key="3">
    <source>
        <dbReference type="EMBL" id="MBF4374437.1"/>
    </source>
</evidence>
<dbReference type="InterPro" id="IPR041459">
    <property type="entry name" value="MPTase-PolyVal"/>
</dbReference>
<evidence type="ECO:0000259" key="2">
    <source>
        <dbReference type="Pfam" id="PF18818"/>
    </source>
</evidence>
<name>A0ABR9Z8U6_VIBAN</name>
<evidence type="ECO:0000259" key="1">
    <source>
        <dbReference type="Pfam" id="PF08401"/>
    </source>
</evidence>
<evidence type="ECO:0000313" key="4">
    <source>
        <dbReference type="Proteomes" id="UP000726136"/>
    </source>
</evidence>
<accession>A0ABR9Z8U6</accession>
<dbReference type="EMBL" id="RDPI01000019">
    <property type="protein sequence ID" value="MBF4374437.1"/>
    <property type="molecule type" value="Genomic_DNA"/>
</dbReference>
<comment type="caution">
    <text evidence="3">The sequence shown here is derived from an EMBL/GenBank/DDBJ whole genome shotgun (WGS) entry which is preliminary data.</text>
</comment>
<keyword evidence="4" id="KW-1185">Reference proteome</keyword>
<dbReference type="InterPro" id="IPR013610">
    <property type="entry name" value="ArdC_N"/>
</dbReference>